<dbReference type="EMBL" id="JAESWC010000002">
    <property type="protein sequence ID" value="MBL4936054.1"/>
    <property type="molecule type" value="Genomic_DNA"/>
</dbReference>
<sequence length="227" mass="24782">MNNFILKFKGIDFKSISEGFADAPKHPTAIFAVIGLLVLAFIILKVRRVKLSTSILTQIGVALALGTVLKMVKFYQLPNGGSATLGSMVPILIIALFYGPEIGMLTGLLFGIIDFILAPYIMHPVQVLFDYPLAFTALGIAGYFKDKKKPYMLLGVILAILARFLFHFISGIVFYGSYAAPGQSAAVYSFLYNLSYIGPEGILCIVVLGILPIKQIYKVMSKPSMNN</sequence>
<feature type="transmembrane region" description="Helical" evidence="1">
    <location>
        <begin position="27"/>
        <end position="44"/>
    </location>
</feature>
<accession>A0ABS1T9N8</accession>
<dbReference type="Gene3D" id="1.10.1760.20">
    <property type="match status" value="1"/>
</dbReference>
<gene>
    <name evidence="2" type="primary">thiT</name>
    <name evidence="2" type="ORF">JK636_09795</name>
</gene>
<organism evidence="2 3">
    <name type="scientific">Clostridium rhizosphaerae</name>
    <dbReference type="NCBI Taxonomy" id="2803861"/>
    <lineage>
        <taxon>Bacteria</taxon>
        <taxon>Bacillati</taxon>
        <taxon>Bacillota</taxon>
        <taxon>Clostridia</taxon>
        <taxon>Eubacteriales</taxon>
        <taxon>Clostridiaceae</taxon>
        <taxon>Clostridium</taxon>
    </lineage>
</organism>
<keyword evidence="1" id="KW-0472">Membrane</keyword>
<proteinExistence type="predicted"/>
<feature type="transmembrane region" description="Helical" evidence="1">
    <location>
        <begin position="190"/>
        <end position="213"/>
    </location>
</feature>
<evidence type="ECO:0000313" key="2">
    <source>
        <dbReference type="EMBL" id="MBL4936054.1"/>
    </source>
</evidence>
<dbReference type="Proteomes" id="UP000632377">
    <property type="component" value="Unassembled WGS sequence"/>
</dbReference>
<feature type="transmembrane region" description="Helical" evidence="1">
    <location>
        <begin position="151"/>
        <end position="178"/>
    </location>
</feature>
<dbReference type="NCBIfam" id="TIGR02357">
    <property type="entry name" value="ECF_ThiT_YuaJ"/>
    <property type="match status" value="1"/>
</dbReference>
<comment type="caution">
    <text evidence="2">The sequence shown here is derived from an EMBL/GenBank/DDBJ whole genome shotgun (WGS) entry which is preliminary data.</text>
</comment>
<keyword evidence="1" id="KW-1133">Transmembrane helix</keyword>
<name>A0ABS1T9N8_9CLOT</name>
<keyword evidence="3" id="KW-1185">Reference proteome</keyword>
<evidence type="ECO:0000313" key="3">
    <source>
        <dbReference type="Proteomes" id="UP000632377"/>
    </source>
</evidence>
<evidence type="ECO:0000256" key="1">
    <source>
        <dbReference type="SAM" id="Phobius"/>
    </source>
</evidence>
<dbReference type="InterPro" id="IPR012651">
    <property type="entry name" value="Thia_Transptr_ThiT"/>
</dbReference>
<feature type="transmembrane region" description="Helical" evidence="1">
    <location>
        <begin position="51"/>
        <end position="69"/>
    </location>
</feature>
<dbReference type="Pfam" id="PF09515">
    <property type="entry name" value="Thia_YuaJ"/>
    <property type="match status" value="1"/>
</dbReference>
<keyword evidence="1" id="KW-0812">Transmembrane</keyword>
<dbReference type="RefSeq" id="WP_202748633.1">
    <property type="nucleotide sequence ID" value="NZ_JAESWC010000002.1"/>
</dbReference>
<reference evidence="2 3" key="1">
    <citation type="submission" date="2021-01" db="EMBL/GenBank/DDBJ databases">
        <title>Genome public.</title>
        <authorList>
            <person name="Liu C."/>
            <person name="Sun Q."/>
        </authorList>
    </citation>
    <scope>NUCLEOTIDE SEQUENCE [LARGE SCALE GENOMIC DNA]</scope>
    <source>
        <strain evidence="2 3">YIM B02515</strain>
    </source>
</reference>
<protein>
    <submittedName>
        <fullName evidence="2">Energy-coupled thiamine transporter ThiT</fullName>
    </submittedName>
</protein>